<comment type="similarity">
    <text evidence="1">Belongs to the phosphate acetyltransferase and butyryltransferase family.</text>
</comment>
<dbReference type="PIRSF" id="PIRSF000428">
    <property type="entry name" value="P_Ac_trans"/>
    <property type="match status" value="1"/>
</dbReference>
<reference evidence="5 6" key="1">
    <citation type="journal article" date="2017" name="PLoS ONE">
        <title>Development of a real-time PCR for detection of Staphylococcus pseudintermedius using a novel automated comparison of whole-genome sequences.</title>
        <authorList>
            <person name="Verstappen K.M."/>
            <person name="Huijbregts L."/>
            <person name="Spaninks M."/>
            <person name="Wagenaar J.A."/>
            <person name="Fluit A.C."/>
            <person name="Duim B."/>
        </authorList>
    </citation>
    <scope>NUCLEOTIDE SEQUENCE [LARGE SCALE GENOMIC DNA]</scope>
    <source>
        <strain evidence="5 6">215070706401-1</strain>
    </source>
</reference>
<dbReference type="InterPro" id="IPR012147">
    <property type="entry name" value="P_Ac_Bu_trans"/>
</dbReference>
<dbReference type="GO" id="GO:0016746">
    <property type="term" value="F:acyltransferase activity"/>
    <property type="evidence" value="ECO:0007669"/>
    <property type="project" value="UniProtKB-KW"/>
</dbReference>
<evidence type="ECO:0000256" key="2">
    <source>
        <dbReference type="ARBA" id="ARBA00022679"/>
    </source>
</evidence>
<organism evidence="5 6">
    <name type="scientific">Staphylococcus delphini</name>
    <dbReference type="NCBI Taxonomy" id="53344"/>
    <lineage>
        <taxon>Bacteria</taxon>
        <taxon>Bacillati</taxon>
        <taxon>Bacillota</taxon>
        <taxon>Bacilli</taxon>
        <taxon>Bacillales</taxon>
        <taxon>Staphylococcaceae</taxon>
        <taxon>Staphylococcus</taxon>
        <taxon>Staphylococcus intermedius group</taxon>
    </lineage>
</organism>
<dbReference type="AlphaFoldDB" id="A0A2A4H1C0"/>
<accession>A0A2A4H1C0</accession>
<dbReference type="Proteomes" id="UP000218335">
    <property type="component" value="Unassembled WGS sequence"/>
</dbReference>
<gene>
    <name evidence="5" type="ORF">B5C08_00830</name>
</gene>
<evidence type="ECO:0000313" key="6">
    <source>
        <dbReference type="Proteomes" id="UP000218335"/>
    </source>
</evidence>
<dbReference type="PANTHER" id="PTHR43356:SF2">
    <property type="entry name" value="PHOSPHATE ACETYLTRANSFERASE"/>
    <property type="match status" value="1"/>
</dbReference>
<dbReference type="SUPFAM" id="SSF53659">
    <property type="entry name" value="Isocitrate/Isopropylmalate dehydrogenase-like"/>
    <property type="match status" value="1"/>
</dbReference>
<evidence type="ECO:0000256" key="3">
    <source>
        <dbReference type="ARBA" id="ARBA00023315"/>
    </source>
</evidence>
<dbReference type="InterPro" id="IPR050500">
    <property type="entry name" value="Phos_Acetyltrans/Butyryltrans"/>
</dbReference>
<keyword evidence="2 5" id="KW-0808">Transferase</keyword>
<dbReference type="UniPathway" id="UPA00340">
    <property type="reaction ID" value="UER00459"/>
</dbReference>
<evidence type="ECO:0000259" key="4">
    <source>
        <dbReference type="Pfam" id="PF01515"/>
    </source>
</evidence>
<sequence length="297" mass="32717">MNFTDLLKEPQALTGTIAIVNATDEPLIRVIIEVLKQTDADFKLYNYQDAAEIIRSFDLSADLLKRIHIQTFDTEDAAIEGCLNDLYHGEAQILMKGQISTAKILSAVLKRNAQGTKPFLNHVALCEIPSYHKLLMISDVALNIAPTEEEMKAIIQNVVDFSKRLQYQQLHIALLSSVEKVSPKIPSTVQAERLSQYYQSHPIDPHVHVEGPFALDNAIDKRSAIQKGIHSKVAGDADVLIVPGLDAGNVLYKSLTYFGRAKVASLILGAHFPIVLTSRADSIENKINSILVALKVG</sequence>
<comment type="caution">
    <text evidence="5">The sequence shown here is derived from an EMBL/GenBank/DDBJ whole genome shotgun (WGS) entry which is preliminary data.</text>
</comment>
<dbReference type="EMBL" id="MWUU01000001">
    <property type="protein sequence ID" value="PCF57305.1"/>
    <property type="molecule type" value="Genomic_DNA"/>
</dbReference>
<keyword evidence="3" id="KW-0012">Acyltransferase</keyword>
<proteinExistence type="inferred from homology"/>
<dbReference type="RefSeq" id="WP_096591932.1">
    <property type="nucleotide sequence ID" value="NZ_MWUU01000001.1"/>
</dbReference>
<evidence type="ECO:0000256" key="1">
    <source>
        <dbReference type="ARBA" id="ARBA00005656"/>
    </source>
</evidence>
<evidence type="ECO:0000313" key="5">
    <source>
        <dbReference type="EMBL" id="PCF57305.1"/>
    </source>
</evidence>
<name>A0A2A4H1C0_9STAP</name>
<protein>
    <submittedName>
        <fullName evidence="5">Phosphate butyryltransferase</fullName>
    </submittedName>
</protein>
<dbReference type="Pfam" id="PF01515">
    <property type="entry name" value="PTA_PTB"/>
    <property type="match status" value="1"/>
</dbReference>
<feature type="domain" description="Phosphate acetyl/butaryl transferase" evidence="4">
    <location>
        <begin position="87"/>
        <end position="293"/>
    </location>
</feature>
<dbReference type="GO" id="GO:0006085">
    <property type="term" value="P:acetyl-CoA biosynthetic process"/>
    <property type="evidence" value="ECO:0007669"/>
    <property type="project" value="UniProtKB-UniPathway"/>
</dbReference>
<dbReference type="PANTHER" id="PTHR43356">
    <property type="entry name" value="PHOSPHATE ACETYLTRANSFERASE"/>
    <property type="match status" value="1"/>
</dbReference>
<dbReference type="Gene3D" id="3.40.718.10">
    <property type="entry name" value="Isopropylmalate Dehydrogenase"/>
    <property type="match status" value="1"/>
</dbReference>
<dbReference type="InterPro" id="IPR002505">
    <property type="entry name" value="PTA_PTB"/>
</dbReference>